<dbReference type="InterPro" id="IPR010499">
    <property type="entry name" value="AraC_E-bd"/>
</dbReference>
<dbReference type="Pfam" id="PF14526">
    <property type="entry name" value="Cass2"/>
    <property type="match status" value="1"/>
</dbReference>
<dbReference type="PATRIC" id="fig|1260221.3.peg.5117"/>
<dbReference type="EMBL" id="FO203527">
    <property type="protein sequence ID" value="CCO61269.1"/>
    <property type="molecule type" value="Genomic_DNA"/>
</dbReference>
<dbReference type="InterPro" id="IPR053182">
    <property type="entry name" value="YobU-like_regulator"/>
</dbReference>
<dbReference type="OrthoDB" id="3173400at2"/>
<dbReference type="SMART" id="SM00871">
    <property type="entry name" value="AraC_E_bind"/>
    <property type="match status" value="1"/>
</dbReference>
<dbReference type="InterPro" id="IPR011256">
    <property type="entry name" value="Reg_factor_effector_dom_sf"/>
</dbReference>
<dbReference type="Proteomes" id="UP000016895">
    <property type="component" value="Chromosome 2"/>
</dbReference>
<dbReference type="AlphaFoldDB" id="U4KHI5"/>
<dbReference type="RefSeq" id="WP_022561725.1">
    <property type="nucleotide sequence ID" value="NC_022543.1"/>
</dbReference>
<dbReference type="InterPro" id="IPR029441">
    <property type="entry name" value="Cass2"/>
</dbReference>
<dbReference type="SUPFAM" id="SSF55136">
    <property type="entry name" value="Probable bacterial effector-binding domain"/>
    <property type="match status" value="1"/>
</dbReference>
<dbReference type="KEGG" id="vni:VIBNI_B1521"/>
<gene>
    <name evidence="2" type="ORF">VIBNI_B1521</name>
</gene>
<dbReference type="STRING" id="28173.VIBNI_B1521"/>
<evidence type="ECO:0000313" key="2">
    <source>
        <dbReference type="EMBL" id="CCO61269.1"/>
    </source>
</evidence>
<protein>
    <submittedName>
        <fullName evidence="2">Putative Bacterial transcription activator</fullName>
    </submittedName>
</protein>
<organism evidence="2 3">
    <name type="scientific">Vibrio nigripulchritudo</name>
    <dbReference type="NCBI Taxonomy" id="28173"/>
    <lineage>
        <taxon>Bacteria</taxon>
        <taxon>Pseudomonadati</taxon>
        <taxon>Pseudomonadota</taxon>
        <taxon>Gammaproteobacteria</taxon>
        <taxon>Vibrionales</taxon>
        <taxon>Vibrionaceae</taxon>
        <taxon>Vibrio</taxon>
    </lineage>
</organism>
<feature type="domain" description="AraC effector-binding" evidence="1">
    <location>
        <begin position="3"/>
        <end position="147"/>
    </location>
</feature>
<accession>U4KHI5</accession>
<name>U4KHI5_9VIBR</name>
<dbReference type="eggNOG" id="COG3708">
    <property type="taxonomic scope" value="Bacteria"/>
</dbReference>
<reference evidence="2 3" key="1">
    <citation type="journal article" date="2013" name="ISME J.">
        <title>Comparative genomics of pathogenic lineages of Vibrio nigripulchritudo identifies virulence-associated traits.</title>
        <authorList>
            <person name="Goudenege D."/>
            <person name="Labreuche Y."/>
            <person name="Krin E."/>
            <person name="Ansquer D."/>
            <person name="Mangenot S."/>
            <person name="Calteau A."/>
            <person name="Medigue C."/>
            <person name="Mazel D."/>
            <person name="Polz M.F."/>
            <person name="Le Roux F."/>
        </authorList>
    </citation>
    <scope>NUCLEOTIDE SEQUENCE [LARGE SCALE GENOMIC DNA]</scope>
    <source>
        <strain evidence="3">SnF1</strain>
    </source>
</reference>
<keyword evidence="3" id="KW-1185">Reference proteome</keyword>
<sequence>MRMDKIESFEALGLTIRTNNHDEMKTSGLKIGQLWQEFYSQVAPKLSSNSIVYGVYHNYESDHLGDFDVTACATSLSDDSEFGTNIVKSGEYLVFSNKGKMPEMVVACWQQVWAFFADENCEYDRAYDTDFEKYLSEEEVEIYIGVLPKS</sequence>
<evidence type="ECO:0000259" key="1">
    <source>
        <dbReference type="SMART" id="SM00871"/>
    </source>
</evidence>
<proteinExistence type="predicted"/>
<evidence type="ECO:0000313" key="3">
    <source>
        <dbReference type="Proteomes" id="UP000016895"/>
    </source>
</evidence>
<dbReference type="Gene3D" id="3.20.80.10">
    <property type="entry name" value="Regulatory factor, effector binding domain"/>
    <property type="match status" value="1"/>
</dbReference>
<dbReference type="PANTHER" id="PTHR36444:SF2">
    <property type="entry name" value="TRANSCRIPTIONAL REGULATOR PROTEIN YOBU-RELATED"/>
    <property type="match status" value="1"/>
</dbReference>
<dbReference type="PANTHER" id="PTHR36444">
    <property type="entry name" value="TRANSCRIPTIONAL REGULATOR PROTEIN YOBU-RELATED"/>
    <property type="match status" value="1"/>
</dbReference>